<dbReference type="SUPFAM" id="SSF53850">
    <property type="entry name" value="Periplasmic binding protein-like II"/>
    <property type="match status" value="1"/>
</dbReference>
<keyword evidence="2" id="KW-0732">Signal</keyword>
<organism evidence="4 5">
    <name type="scientific">Agrococcus sediminis</name>
    <dbReference type="NCBI Taxonomy" id="2599924"/>
    <lineage>
        <taxon>Bacteria</taxon>
        <taxon>Bacillati</taxon>
        <taxon>Actinomycetota</taxon>
        <taxon>Actinomycetes</taxon>
        <taxon>Micrococcales</taxon>
        <taxon>Microbacteriaceae</taxon>
        <taxon>Agrococcus</taxon>
    </lineage>
</organism>
<dbReference type="OrthoDB" id="6150901at2"/>
<feature type="region of interest" description="Disordered" evidence="1">
    <location>
        <begin position="47"/>
        <end position="66"/>
    </location>
</feature>
<evidence type="ECO:0000256" key="1">
    <source>
        <dbReference type="SAM" id="MobiDB-lite"/>
    </source>
</evidence>
<proteinExistence type="predicted"/>
<feature type="compositionally biased region" description="Acidic residues" evidence="1">
    <location>
        <begin position="56"/>
        <end position="66"/>
    </location>
</feature>
<protein>
    <submittedName>
        <fullName evidence="4">Transporter substrate-binding domain-containing protein</fullName>
    </submittedName>
</protein>
<dbReference type="Pfam" id="PF00497">
    <property type="entry name" value="SBP_bac_3"/>
    <property type="match status" value="1"/>
</dbReference>
<feature type="chain" id="PRO_5038997903" evidence="2">
    <location>
        <begin position="23"/>
        <end position="163"/>
    </location>
</feature>
<comment type="caution">
    <text evidence="4">The sequence shown here is derived from an EMBL/GenBank/DDBJ whole genome shotgun (WGS) entry which is preliminary data.</text>
</comment>
<evidence type="ECO:0000256" key="2">
    <source>
        <dbReference type="SAM" id="SignalP"/>
    </source>
</evidence>
<dbReference type="PROSITE" id="PS51257">
    <property type="entry name" value="PROKAR_LIPOPROTEIN"/>
    <property type="match status" value="1"/>
</dbReference>
<gene>
    <name evidence="4" type="ORF">FQ330_04425</name>
</gene>
<evidence type="ECO:0000313" key="4">
    <source>
        <dbReference type="EMBL" id="KAA6435016.1"/>
    </source>
</evidence>
<feature type="domain" description="Solute-binding protein family 3/N-terminal" evidence="3">
    <location>
        <begin position="44"/>
        <end position="126"/>
    </location>
</feature>
<accession>A0A5M8QJU6</accession>
<keyword evidence="5" id="KW-1185">Reference proteome</keyword>
<name>A0A5M8QJU6_9MICO</name>
<dbReference type="Gene3D" id="3.40.190.10">
    <property type="entry name" value="Periplasmic binding protein-like II"/>
    <property type="match status" value="1"/>
</dbReference>
<dbReference type="AlphaFoldDB" id="A0A5M8QJU6"/>
<reference evidence="4 5" key="1">
    <citation type="submission" date="2019-08" db="EMBL/GenBank/DDBJ databases">
        <title>Agrococcus lahaulensis sp. nov., isolated from a cold desert of the Indian Himalayas.</title>
        <authorList>
            <person name="Qu J.H."/>
        </authorList>
    </citation>
    <scope>NUCLEOTIDE SEQUENCE [LARGE SCALE GENOMIC DNA]</scope>
    <source>
        <strain evidence="4 5">NS18</strain>
    </source>
</reference>
<sequence length="163" mass="16746">MVRSMRRLVGASGIAALALALAGCGLTVPSDPDGTLETVSGGVLAVGVTPNPPFTETDDADDEEPSGTEVTLVESFAASIDAELSWTVGSEEDLVRQLEEGDLDLVIGGITEQTPWAAHAAPTRAYAQALQPDGSTTGVVMLTPMGENAFLAALEQHLDEAAP</sequence>
<evidence type="ECO:0000259" key="3">
    <source>
        <dbReference type="Pfam" id="PF00497"/>
    </source>
</evidence>
<dbReference type="Proteomes" id="UP000323221">
    <property type="component" value="Unassembled WGS sequence"/>
</dbReference>
<dbReference type="InterPro" id="IPR001638">
    <property type="entry name" value="Solute-binding_3/MltF_N"/>
</dbReference>
<evidence type="ECO:0000313" key="5">
    <source>
        <dbReference type="Proteomes" id="UP000323221"/>
    </source>
</evidence>
<feature type="signal peptide" evidence="2">
    <location>
        <begin position="1"/>
        <end position="22"/>
    </location>
</feature>
<dbReference type="EMBL" id="VOIR01000012">
    <property type="protein sequence ID" value="KAA6435016.1"/>
    <property type="molecule type" value="Genomic_DNA"/>
</dbReference>